<evidence type="ECO:0000313" key="3">
    <source>
        <dbReference type="EMBL" id="TKJ40021.1"/>
    </source>
</evidence>
<gene>
    <name evidence="3" type="ORF">CEE37_09805</name>
</gene>
<dbReference type="GO" id="GO:0016903">
    <property type="term" value="F:oxidoreductase activity, acting on the aldehyde or oxo group of donors"/>
    <property type="evidence" value="ECO:0007669"/>
    <property type="project" value="InterPro"/>
</dbReference>
<dbReference type="Proteomes" id="UP000319619">
    <property type="component" value="Unassembled WGS sequence"/>
</dbReference>
<dbReference type="EMBL" id="NJBN01000006">
    <property type="protein sequence ID" value="TKJ40021.1"/>
    <property type="molecule type" value="Genomic_DNA"/>
</dbReference>
<evidence type="ECO:0000256" key="1">
    <source>
        <dbReference type="ARBA" id="ARBA00023002"/>
    </source>
</evidence>
<reference evidence="3 4" key="1">
    <citation type="submission" date="2017-06" db="EMBL/GenBank/DDBJ databases">
        <title>Novel microbial phyla capable of carbon fixation and sulfur reduction in deep-sea sediments.</title>
        <authorList>
            <person name="Huang J."/>
            <person name="Baker B."/>
            <person name="Wang Y."/>
        </authorList>
    </citation>
    <scope>NUCLEOTIDE SEQUENCE [LARGE SCALE GENOMIC DNA]</scope>
    <source>
        <strain evidence="3">B3_LCP</strain>
    </source>
</reference>
<dbReference type="Gene3D" id="3.40.920.10">
    <property type="entry name" value="Pyruvate-ferredoxin oxidoreductase, PFOR, domain III"/>
    <property type="match status" value="1"/>
</dbReference>
<dbReference type="PANTHER" id="PTHR42730:SF1">
    <property type="entry name" value="2-OXOGLUTARATE SYNTHASE SUBUNIT KORC"/>
    <property type="match status" value="1"/>
</dbReference>
<accession>A0A532UYJ2</accession>
<dbReference type="SUPFAM" id="SSF53323">
    <property type="entry name" value="Pyruvate-ferredoxin oxidoreductase, PFOR, domain III"/>
    <property type="match status" value="1"/>
</dbReference>
<evidence type="ECO:0000259" key="2">
    <source>
        <dbReference type="Pfam" id="PF01558"/>
    </source>
</evidence>
<organism evidence="3 4">
    <name type="scientific">candidate division LCP-89 bacterium B3_LCP</name>
    <dbReference type="NCBI Taxonomy" id="2012998"/>
    <lineage>
        <taxon>Bacteria</taxon>
        <taxon>Pseudomonadati</taxon>
        <taxon>Bacteria division LCP-89</taxon>
    </lineage>
</organism>
<proteinExistence type="predicted"/>
<keyword evidence="1" id="KW-0560">Oxidoreductase</keyword>
<dbReference type="InterPro" id="IPR052554">
    <property type="entry name" value="2-oxoglutarate_synth_KorC"/>
</dbReference>
<dbReference type="AlphaFoldDB" id="A0A532UYJ2"/>
<dbReference type="InterPro" id="IPR002869">
    <property type="entry name" value="Pyrv_flavodox_OxRed_cen"/>
</dbReference>
<dbReference type="Pfam" id="PF01558">
    <property type="entry name" value="POR"/>
    <property type="match status" value="1"/>
</dbReference>
<comment type="caution">
    <text evidence="3">The sequence shown here is derived from an EMBL/GenBank/DDBJ whole genome shotgun (WGS) entry which is preliminary data.</text>
</comment>
<dbReference type="PANTHER" id="PTHR42730">
    <property type="entry name" value="2-OXOGLUTARATE SYNTHASE SUBUNIT KORC"/>
    <property type="match status" value="1"/>
</dbReference>
<sequence length="172" mass="18497">MEIKLCGVGGQGLGFAGRILGEAAIESGLHAAMTTSYGVESRGGMSTSDVIIDKDTIHFPEVRKPDVLLIMAEKGLKANLNGVHADTLVIFDPGTVTEEINSPGKKQPFHFLKMALKEFNNREAATIIGIGALVKITGVISQKDMVNAMKRCLPEKAHKHNLKAFQLGFDLP</sequence>
<dbReference type="InterPro" id="IPR019752">
    <property type="entry name" value="Pyrv/ketoisovalerate_OxRed_cat"/>
</dbReference>
<name>A0A532UYJ2_UNCL8</name>
<protein>
    <recommendedName>
        <fullName evidence="2">Pyruvate/ketoisovalerate oxidoreductase catalytic domain-containing protein</fullName>
    </recommendedName>
</protein>
<feature type="domain" description="Pyruvate/ketoisovalerate oxidoreductase catalytic" evidence="2">
    <location>
        <begin position="9"/>
        <end position="170"/>
    </location>
</feature>
<evidence type="ECO:0000313" key="4">
    <source>
        <dbReference type="Proteomes" id="UP000319619"/>
    </source>
</evidence>